<dbReference type="SUPFAM" id="SSF49493">
    <property type="entry name" value="HSP40/DnaJ peptide-binding domain"/>
    <property type="match status" value="2"/>
</dbReference>
<dbReference type="PANTHER" id="PTHR43096">
    <property type="entry name" value="DNAJ HOMOLOG 1, MITOCHONDRIAL-RELATED"/>
    <property type="match status" value="1"/>
</dbReference>
<dbReference type="PROSITE" id="PS50076">
    <property type="entry name" value="DNAJ_2"/>
    <property type="match status" value="1"/>
</dbReference>
<dbReference type="Gene3D" id="1.10.287.110">
    <property type="entry name" value="DnaJ domain"/>
    <property type="match status" value="1"/>
</dbReference>
<organism evidence="7 8">
    <name type="scientific">Rhodohalobacter barkolensis</name>
    <dbReference type="NCBI Taxonomy" id="2053187"/>
    <lineage>
        <taxon>Bacteria</taxon>
        <taxon>Pseudomonadati</taxon>
        <taxon>Balneolota</taxon>
        <taxon>Balneolia</taxon>
        <taxon>Balneolales</taxon>
        <taxon>Balneolaceae</taxon>
        <taxon>Rhodohalobacter</taxon>
    </lineage>
</organism>
<dbReference type="Pfam" id="PF00226">
    <property type="entry name" value="DnaJ"/>
    <property type="match status" value="1"/>
</dbReference>
<dbReference type="OrthoDB" id="9779889at2"/>
<dbReference type="InterPro" id="IPR018253">
    <property type="entry name" value="DnaJ_domain_CS"/>
</dbReference>
<dbReference type="CDD" id="cd10747">
    <property type="entry name" value="DnaJ_C"/>
    <property type="match status" value="1"/>
</dbReference>
<dbReference type="AlphaFoldDB" id="A0A2N0VFP5"/>
<evidence type="ECO:0000256" key="5">
    <source>
        <dbReference type="ARBA" id="ARBA00023186"/>
    </source>
</evidence>
<dbReference type="GO" id="GO:0008270">
    <property type="term" value="F:zinc ion binding"/>
    <property type="evidence" value="ECO:0007669"/>
    <property type="project" value="UniProtKB-KW"/>
</dbReference>
<evidence type="ECO:0000256" key="3">
    <source>
        <dbReference type="ARBA" id="ARBA00022771"/>
    </source>
</evidence>
<keyword evidence="8" id="KW-1185">Reference proteome</keyword>
<evidence type="ECO:0000256" key="2">
    <source>
        <dbReference type="ARBA" id="ARBA00022737"/>
    </source>
</evidence>
<reference evidence="7 8" key="1">
    <citation type="submission" date="2017-11" db="EMBL/GenBank/DDBJ databases">
        <title>Rhodohalobacter 15182 sp. nov., isolated from a salt lake.</title>
        <authorList>
            <person name="Han S."/>
        </authorList>
    </citation>
    <scope>NUCLEOTIDE SEQUENCE [LARGE SCALE GENOMIC DNA]</scope>
    <source>
        <strain evidence="7 8">15182</strain>
    </source>
</reference>
<dbReference type="GO" id="GO:0042026">
    <property type="term" value="P:protein refolding"/>
    <property type="evidence" value="ECO:0007669"/>
    <property type="project" value="TreeGrafter"/>
</dbReference>
<dbReference type="GO" id="GO:0051082">
    <property type="term" value="F:unfolded protein binding"/>
    <property type="evidence" value="ECO:0007669"/>
    <property type="project" value="InterPro"/>
</dbReference>
<comment type="caution">
    <text evidence="7">The sequence shown here is derived from an EMBL/GenBank/DDBJ whole genome shotgun (WGS) entry which is preliminary data.</text>
</comment>
<sequence>MEYKDYYKTLGVPRDASQDEIKKKYRKMAAKFHPDKNPGNKKAEKKFKEVGEAYEVLKDPEKRKLYDKVGSDWKKYEQAGASADDFNWQQYAGRSGGGRQHVNINMDDIFGAGGQSAGGGSPFSSFFETLFGGGQYGNGGDPFGGAQTRQGYSTGTRRRATPVADSEAVVRVDLADVLTGAEKQLRIGGEKMKVKIPAGIEDGKRLKLKGKGQAGPGGRRGDLYLKIKITEPEGVERKGKDIIQTVDLPVHKAALGGALTVDTLEGKVKLNIPEGTQNGKMFRLAERGVPEFNKPGSRGNYYVKVSLQLPDQLTSKEKELYKKLSELRSE</sequence>
<dbReference type="SUPFAM" id="SSF46565">
    <property type="entry name" value="Chaperone J-domain"/>
    <property type="match status" value="1"/>
</dbReference>
<protein>
    <submittedName>
        <fullName evidence="7">Molecular chaperone DnaJ</fullName>
    </submittedName>
</protein>
<dbReference type="InterPro" id="IPR008971">
    <property type="entry name" value="HSP40/DnaJ_pept-bd"/>
</dbReference>
<dbReference type="FunFam" id="2.60.260.20:FF:000005">
    <property type="entry name" value="Chaperone protein dnaJ 1, mitochondrial"/>
    <property type="match status" value="1"/>
</dbReference>
<dbReference type="Gene3D" id="2.60.260.20">
    <property type="entry name" value="Urease metallochaperone UreE, N-terminal domain"/>
    <property type="match status" value="2"/>
</dbReference>
<dbReference type="Proteomes" id="UP000233398">
    <property type="component" value="Unassembled WGS sequence"/>
</dbReference>
<dbReference type="InterPro" id="IPR002939">
    <property type="entry name" value="DnaJ_C"/>
</dbReference>
<dbReference type="GO" id="GO:0005737">
    <property type="term" value="C:cytoplasm"/>
    <property type="evidence" value="ECO:0007669"/>
    <property type="project" value="TreeGrafter"/>
</dbReference>
<evidence type="ECO:0000259" key="6">
    <source>
        <dbReference type="PROSITE" id="PS50076"/>
    </source>
</evidence>
<keyword evidence="2" id="KW-0677">Repeat</keyword>
<evidence type="ECO:0000313" key="8">
    <source>
        <dbReference type="Proteomes" id="UP000233398"/>
    </source>
</evidence>
<name>A0A2N0VFP5_9BACT</name>
<feature type="domain" description="J" evidence="6">
    <location>
        <begin position="5"/>
        <end position="70"/>
    </location>
</feature>
<evidence type="ECO:0000313" key="7">
    <source>
        <dbReference type="EMBL" id="PKD43014.1"/>
    </source>
</evidence>
<accession>A0A2N0VFP5</accession>
<keyword evidence="1" id="KW-0479">Metal-binding</keyword>
<dbReference type="PRINTS" id="PR00625">
    <property type="entry name" value="JDOMAIN"/>
</dbReference>
<dbReference type="Pfam" id="PF01556">
    <property type="entry name" value="DnaJ_C"/>
    <property type="match status" value="1"/>
</dbReference>
<keyword evidence="3" id="KW-0863">Zinc-finger</keyword>
<keyword evidence="5" id="KW-0143">Chaperone</keyword>
<gene>
    <name evidence="7" type="ORF">CWD77_10275</name>
</gene>
<dbReference type="CDD" id="cd06257">
    <property type="entry name" value="DnaJ"/>
    <property type="match status" value="1"/>
</dbReference>
<dbReference type="RefSeq" id="WP_101073489.1">
    <property type="nucleotide sequence ID" value="NZ_PISP01000003.1"/>
</dbReference>
<dbReference type="PROSITE" id="PS00636">
    <property type="entry name" value="DNAJ_1"/>
    <property type="match status" value="1"/>
</dbReference>
<keyword evidence="4" id="KW-0862">Zinc</keyword>
<evidence type="ECO:0000256" key="1">
    <source>
        <dbReference type="ARBA" id="ARBA00022723"/>
    </source>
</evidence>
<dbReference type="InterPro" id="IPR036869">
    <property type="entry name" value="J_dom_sf"/>
</dbReference>
<dbReference type="EMBL" id="PISP01000003">
    <property type="protein sequence ID" value="PKD43014.1"/>
    <property type="molecule type" value="Genomic_DNA"/>
</dbReference>
<evidence type="ECO:0000256" key="4">
    <source>
        <dbReference type="ARBA" id="ARBA00022833"/>
    </source>
</evidence>
<dbReference type="InterPro" id="IPR001623">
    <property type="entry name" value="DnaJ_domain"/>
</dbReference>
<dbReference type="PANTHER" id="PTHR43096:SF52">
    <property type="entry name" value="DNAJ HOMOLOG 1, MITOCHONDRIAL-RELATED"/>
    <property type="match status" value="1"/>
</dbReference>
<dbReference type="SMART" id="SM00271">
    <property type="entry name" value="DnaJ"/>
    <property type="match status" value="1"/>
</dbReference>
<proteinExistence type="predicted"/>